<dbReference type="OrthoDB" id="573392at2"/>
<dbReference type="InterPro" id="IPR042204">
    <property type="entry name" value="2Fe-2S-bd_N"/>
</dbReference>
<protein>
    <submittedName>
        <fullName evidence="2">2Fe-2S iron-sulfur cluster binding domain-containing protein</fullName>
    </submittedName>
</protein>
<keyword evidence="1" id="KW-0560">Oxidoreductase</keyword>
<proteinExistence type="predicted"/>
<sequence>MSAIEFETQLVVTVDDIAVCVPPGASVAAALAIAYGTDGTRRSVTGGPRAALCGMGVCQECRVSVDGCRHVLACQTVCCHGMAIETEHDR</sequence>
<evidence type="ECO:0000313" key="2">
    <source>
        <dbReference type="EMBL" id="SMF04778.1"/>
    </source>
</evidence>
<evidence type="ECO:0000256" key="1">
    <source>
        <dbReference type="ARBA" id="ARBA00023002"/>
    </source>
</evidence>
<evidence type="ECO:0000313" key="3">
    <source>
        <dbReference type="Proteomes" id="UP000192911"/>
    </source>
</evidence>
<keyword evidence="3" id="KW-1185">Reference proteome</keyword>
<dbReference type="InterPro" id="IPR036010">
    <property type="entry name" value="2Fe-2S_ferredoxin-like_sf"/>
</dbReference>
<dbReference type="Proteomes" id="UP000192911">
    <property type="component" value="Unassembled WGS sequence"/>
</dbReference>
<dbReference type="RefSeq" id="WP_085224686.1">
    <property type="nucleotide sequence ID" value="NZ_BSQD01000002.1"/>
</dbReference>
<accession>A0A1X7CXK2</accession>
<dbReference type="GeneID" id="95552572"/>
<dbReference type="GO" id="GO:0016491">
    <property type="term" value="F:oxidoreductase activity"/>
    <property type="evidence" value="ECO:0007669"/>
    <property type="project" value="UniProtKB-KW"/>
</dbReference>
<dbReference type="STRING" id="28094.SAMN06295900_102104"/>
<reference evidence="3" key="1">
    <citation type="submission" date="2017-04" db="EMBL/GenBank/DDBJ databases">
        <authorList>
            <person name="Varghese N."/>
            <person name="Submissions S."/>
        </authorList>
    </citation>
    <scope>NUCLEOTIDE SEQUENCE [LARGE SCALE GENOMIC DNA]</scope>
    <source>
        <strain evidence="3">Ballard 720</strain>
    </source>
</reference>
<dbReference type="GO" id="GO:0051536">
    <property type="term" value="F:iron-sulfur cluster binding"/>
    <property type="evidence" value="ECO:0007669"/>
    <property type="project" value="InterPro"/>
</dbReference>
<dbReference type="Gene3D" id="3.10.20.440">
    <property type="entry name" value="2Fe-2S iron-sulphur cluster binding domain, sarcosine oxidase, alpha subunit, N-terminal domain"/>
    <property type="match status" value="1"/>
</dbReference>
<gene>
    <name evidence="2" type="ORF">SAMN06295900_102104</name>
</gene>
<dbReference type="Pfam" id="PF13510">
    <property type="entry name" value="Fer2_4"/>
    <property type="match status" value="1"/>
</dbReference>
<organism evidence="2 3">
    <name type="scientific">Trinickia caryophylli</name>
    <name type="common">Paraburkholderia caryophylli</name>
    <dbReference type="NCBI Taxonomy" id="28094"/>
    <lineage>
        <taxon>Bacteria</taxon>
        <taxon>Pseudomonadati</taxon>
        <taxon>Pseudomonadota</taxon>
        <taxon>Betaproteobacteria</taxon>
        <taxon>Burkholderiales</taxon>
        <taxon>Burkholderiaceae</taxon>
        <taxon>Trinickia</taxon>
    </lineage>
</organism>
<name>A0A1X7CXK2_TRICW</name>
<dbReference type="EMBL" id="FXAH01000002">
    <property type="protein sequence ID" value="SMF04778.1"/>
    <property type="molecule type" value="Genomic_DNA"/>
</dbReference>
<dbReference type="AlphaFoldDB" id="A0A1X7CXK2"/>
<dbReference type="SUPFAM" id="SSF54292">
    <property type="entry name" value="2Fe-2S ferredoxin-like"/>
    <property type="match status" value="1"/>
</dbReference>